<evidence type="ECO:0000313" key="1">
    <source>
        <dbReference type="EMBL" id="SMP36978.1"/>
    </source>
</evidence>
<organism evidence="1 2">
    <name type="scientific">Roseibium denhamense</name>
    <dbReference type="NCBI Taxonomy" id="76305"/>
    <lineage>
        <taxon>Bacteria</taxon>
        <taxon>Pseudomonadati</taxon>
        <taxon>Pseudomonadota</taxon>
        <taxon>Alphaproteobacteria</taxon>
        <taxon>Hyphomicrobiales</taxon>
        <taxon>Stappiaceae</taxon>
        <taxon>Roseibium</taxon>
    </lineage>
</organism>
<protein>
    <recommendedName>
        <fullName evidence="3">DUF2336 domain-containing protein</fullName>
    </recommendedName>
</protein>
<evidence type="ECO:0008006" key="3">
    <source>
        <dbReference type="Google" id="ProtNLM"/>
    </source>
</evidence>
<accession>A0ABY1PLT9</accession>
<dbReference type="Proteomes" id="UP001157914">
    <property type="component" value="Unassembled WGS sequence"/>
</dbReference>
<proteinExistence type="predicted"/>
<reference evidence="1 2" key="1">
    <citation type="submission" date="2017-05" db="EMBL/GenBank/DDBJ databases">
        <authorList>
            <person name="Varghese N."/>
            <person name="Submissions S."/>
        </authorList>
    </citation>
    <scope>NUCLEOTIDE SEQUENCE [LARGE SCALE GENOMIC DNA]</scope>
    <source>
        <strain evidence="1 2">DSM 15949</strain>
    </source>
</reference>
<sequence>MDESLLKLAKASSSEKKHQLADHVTGLLAARPHAADSDQAALLNSMLEGVYDSLSLNARESMSQALADVPALSAKLAASMAKDDLPVAKSILERSKSLTDADLADIAQNMDQGHLLALARREHISNNISKILVKRGNKEVRHTVAANLGADISEDDFEMLVKEMPKQLGERIRHLRKSNEELIEDLFKDDGEIPAGSELQRRPARISAKAWLQGIRMKKTTLNKAVYQMAVEHNLLDAVALLSFFSGLDMKYVHNLMVRYDSTGIATVCRATGIGAKEYQAICKERCKHLKFPESTGSKWLTNYHMLDETDARRLLALMKVKLRVGNQEQAA</sequence>
<dbReference type="EMBL" id="FXTT01000008">
    <property type="protein sequence ID" value="SMP36978.1"/>
    <property type="molecule type" value="Genomic_DNA"/>
</dbReference>
<evidence type="ECO:0000313" key="2">
    <source>
        <dbReference type="Proteomes" id="UP001157914"/>
    </source>
</evidence>
<dbReference type="Pfam" id="PF10098">
    <property type="entry name" value="DUF2336"/>
    <property type="match status" value="1"/>
</dbReference>
<comment type="caution">
    <text evidence="1">The sequence shown here is derived from an EMBL/GenBank/DDBJ whole genome shotgun (WGS) entry which is preliminary data.</text>
</comment>
<keyword evidence="2" id="KW-1185">Reference proteome</keyword>
<gene>
    <name evidence="1" type="ORF">SAMN06265374_4415</name>
</gene>
<name>A0ABY1PLT9_9HYPH</name>
<dbReference type="InterPro" id="IPR019285">
    <property type="entry name" value="DUF2336"/>
</dbReference>
<dbReference type="RefSeq" id="WP_155190939.1">
    <property type="nucleotide sequence ID" value="NZ_BAAAEA010000003.1"/>
</dbReference>